<comment type="caution">
    <text evidence="2">The sequence shown here is derived from an EMBL/GenBank/DDBJ whole genome shotgun (WGS) entry which is preliminary data.</text>
</comment>
<feature type="signal peptide" evidence="1">
    <location>
        <begin position="1"/>
        <end position="21"/>
    </location>
</feature>
<dbReference type="InterPro" id="IPR050490">
    <property type="entry name" value="Bact_solute-bd_prot1"/>
</dbReference>
<dbReference type="RefSeq" id="WP_136531784.1">
    <property type="nucleotide sequence ID" value="NZ_STGX01000019.1"/>
</dbReference>
<dbReference type="Gene3D" id="3.40.190.10">
    <property type="entry name" value="Periplasmic binding protein-like II"/>
    <property type="match status" value="2"/>
</dbReference>
<accession>A0A4S8P306</accession>
<gene>
    <name evidence="2" type="ORF">E9998_21700</name>
</gene>
<dbReference type="SUPFAM" id="SSF53850">
    <property type="entry name" value="Periplasmic binding protein-like II"/>
    <property type="match status" value="1"/>
</dbReference>
<evidence type="ECO:0000313" key="3">
    <source>
        <dbReference type="Proteomes" id="UP000305792"/>
    </source>
</evidence>
<dbReference type="PROSITE" id="PS51318">
    <property type="entry name" value="TAT"/>
    <property type="match status" value="1"/>
</dbReference>
<dbReference type="PANTHER" id="PTHR43649">
    <property type="entry name" value="ARABINOSE-BINDING PROTEIN-RELATED"/>
    <property type="match status" value="1"/>
</dbReference>
<dbReference type="Proteomes" id="UP000305792">
    <property type="component" value="Unassembled WGS sequence"/>
</dbReference>
<keyword evidence="1" id="KW-0732">Signal</keyword>
<sequence length="430" mass="45138">MKLGTRRRTLLALGAAAPVVAALGACGNKPGAADGATAWGLTGGAEEAMRASFEAWNKDNPDNEITAEYFANDAYKEKIRTAIGSGNAPTLVFGWAGATLADYVANDQVVDVTESTSALTDRLLPSVAQVGMVDGKVYAVPNNQSQPVVLYHNNDVLEAAGTQIPTTWTELLAAVEALKGADVIPIALAGQSVWPELMWISYLADRVGGDAAFQRVLDGEAGAWSHPDMVRAAQMITELVEAGAFGDGFASVVADAGADHALVSTGKAAMILQGSWIYPEFLTNAPDLVASGGLRFSTFPVVEDGAGDPTAIVGNPANYWSITASSSEDDQATAADYLSEAVYDDAHIDSLLAIGAVPPVAGLEDRIAEEEDPEFLDFTYAMVRDAASFELSWDQAIPAEQAQELLNNLSRLFLGELSAEEFAAAMDATL</sequence>
<dbReference type="InterPro" id="IPR006311">
    <property type="entry name" value="TAT_signal"/>
</dbReference>
<keyword evidence="3" id="KW-1185">Reference proteome</keyword>
<dbReference type="AlphaFoldDB" id="A0A4S8P306"/>
<name>A0A4S8P306_9ACTN</name>
<dbReference type="EMBL" id="STGX01000019">
    <property type="protein sequence ID" value="THV24433.1"/>
    <property type="molecule type" value="Genomic_DNA"/>
</dbReference>
<organism evidence="2 3">
    <name type="scientific">Glycomyces paridis</name>
    <dbReference type="NCBI Taxonomy" id="2126555"/>
    <lineage>
        <taxon>Bacteria</taxon>
        <taxon>Bacillati</taxon>
        <taxon>Actinomycetota</taxon>
        <taxon>Actinomycetes</taxon>
        <taxon>Glycomycetales</taxon>
        <taxon>Glycomycetaceae</taxon>
        <taxon>Glycomyces</taxon>
    </lineage>
</organism>
<reference evidence="2 3" key="1">
    <citation type="journal article" date="2018" name="Int. J. Syst. Evol. Microbiol.">
        <title>Glycomyces paridis sp. nov., isolated from the medicinal plant Paris polyphylla.</title>
        <authorList>
            <person name="Fang X.M."/>
            <person name="Bai J.L."/>
            <person name="Su J."/>
            <person name="Zhao L.L."/>
            <person name="Liu H.Y."/>
            <person name="Ma B.P."/>
            <person name="Zhang Y.Q."/>
            <person name="Yu L.Y."/>
        </authorList>
    </citation>
    <scope>NUCLEOTIDE SEQUENCE [LARGE SCALE GENOMIC DNA]</scope>
    <source>
        <strain evidence="2 3">CPCC 204357</strain>
    </source>
</reference>
<dbReference type="PROSITE" id="PS51257">
    <property type="entry name" value="PROKAR_LIPOPROTEIN"/>
    <property type="match status" value="1"/>
</dbReference>
<dbReference type="PANTHER" id="PTHR43649:SF14">
    <property type="entry name" value="BLR3389 PROTEIN"/>
    <property type="match status" value="1"/>
</dbReference>
<evidence type="ECO:0000256" key="1">
    <source>
        <dbReference type="SAM" id="SignalP"/>
    </source>
</evidence>
<dbReference type="InterPro" id="IPR006059">
    <property type="entry name" value="SBP"/>
</dbReference>
<dbReference type="OrthoDB" id="7937990at2"/>
<feature type="chain" id="PRO_5039640694" evidence="1">
    <location>
        <begin position="22"/>
        <end position="430"/>
    </location>
</feature>
<protein>
    <submittedName>
        <fullName evidence="2">Extracellular solute-binding protein</fullName>
    </submittedName>
</protein>
<proteinExistence type="predicted"/>
<dbReference type="Pfam" id="PF01547">
    <property type="entry name" value="SBP_bac_1"/>
    <property type="match status" value="1"/>
</dbReference>
<evidence type="ECO:0000313" key="2">
    <source>
        <dbReference type="EMBL" id="THV24433.1"/>
    </source>
</evidence>